<evidence type="ECO:0000313" key="2">
    <source>
        <dbReference type="Proteomes" id="UP000023152"/>
    </source>
</evidence>
<dbReference type="EMBL" id="ASPP01028997">
    <property type="protein sequence ID" value="ETO04726.1"/>
    <property type="molecule type" value="Genomic_DNA"/>
</dbReference>
<protein>
    <submittedName>
        <fullName evidence="1">Uncharacterized protein</fullName>
    </submittedName>
</protein>
<sequence length="203" mass="23649">MASLEDLDKPVTLDEIKAVDAAFQPMLASQLLDKTFNEVSENAKAKDDAQKERLDVCSAILESGIQLPGFPSKTHDTLLKQITKRVDHEKFLTNYKKKDILFLSFEPIVEYEVACSYAMSRKVFFFFNLLQIVVRKQFRGLGFCNCSQTAIRSDKIVRPFIFLKTLIFYGYFNQRANILYKMQENLNETEYDEFFCLCWARLE</sequence>
<accession>X6LTM1</accession>
<proteinExistence type="predicted"/>
<dbReference type="AlphaFoldDB" id="X6LTM1"/>
<comment type="caution">
    <text evidence="1">The sequence shown here is derived from an EMBL/GenBank/DDBJ whole genome shotgun (WGS) entry which is preliminary data.</text>
</comment>
<organism evidence="1 2">
    <name type="scientific">Reticulomyxa filosa</name>
    <dbReference type="NCBI Taxonomy" id="46433"/>
    <lineage>
        <taxon>Eukaryota</taxon>
        <taxon>Sar</taxon>
        <taxon>Rhizaria</taxon>
        <taxon>Retaria</taxon>
        <taxon>Foraminifera</taxon>
        <taxon>Monothalamids</taxon>
        <taxon>Reticulomyxidae</taxon>
        <taxon>Reticulomyxa</taxon>
    </lineage>
</organism>
<reference evidence="1 2" key="1">
    <citation type="journal article" date="2013" name="Curr. Biol.">
        <title>The Genome of the Foraminiferan Reticulomyxa filosa.</title>
        <authorList>
            <person name="Glockner G."/>
            <person name="Hulsmann N."/>
            <person name="Schleicher M."/>
            <person name="Noegel A.A."/>
            <person name="Eichinger L."/>
            <person name="Gallinger C."/>
            <person name="Pawlowski J."/>
            <person name="Sierra R."/>
            <person name="Euteneuer U."/>
            <person name="Pillet L."/>
            <person name="Moustafa A."/>
            <person name="Platzer M."/>
            <person name="Groth M."/>
            <person name="Szafranski K."/>
            <person name="Schliwa M."/>
        </authorList>
    </citation>
    <scope>NUCLEOTIDE SEQUENCE [LARGE SCALE GENOMIC DNA]</scope>
</reference>
<evidence type="ECO:0000313" key="1">
    <source>
        <dbReference type="EMBL" id="ETO04726.1"/>
    </source>
</evidence>
<keyword evidence="2" id="KW-1185">Reference proteome</keyword>
<dbReference type="Proteomes" id="UP000023152">
    <property type="component" value="Unassembled WGS sequence"/>
</dbReference>
<gene>
    <name evidence="1" type="ORF">RFI_32670</name>
</gene>
<name>X6LTM1_RETFI</name>